<proteinExistence type="predicted"/>
<reference evidence="2" key="1">
    <citation type="submission" date="2021-01" db="EMBL/GenBank/DDBJ databases">
        <title>Phytophthora aleatoria, a newly-described species from Pinus radiata is distinct from Phytophthora cactorum isolates based on comparative genomics.</title>
        <authorList>
            <person name="Mcdougal R."/>
            <person name="Panda P."/>
            <person name="Williams N."/>
            <person name="Studholme D.J."/>
        </authorList>
    </citation>
    <scope>NUCLEOTIDE SEQUENCE</scope>
    <source>
        <strain evidence="2">NZFS 4037</strain>
    </source>
</reference>
<sequence length="120" mass="13686">TSPVPKLNKYALPQSSTLSELFSKEETRNPPLCTTTSPIARHAERSSASKKITLREVHTIVQRLQKERLTAGTVEARLETVLRKFCCSLGNAATVFVDDKMTMQRVTVPSQQLRRFWRHF</sequence>
<feature type="non-terminal residue" evidence="2">
    <location>
        <position position="1"/>
    </location>
</feature>
<gene>
    <name evidence="2" type="ORF">JG688_00013712</name>
</gene>
<name>A0A8J5J1D3_9STRA</name>
<keyword evidence="3" id="KW-1185">Reference proteome</keyword>
<comment type="caution">
    <text evidence="2">The sequence shown here is derived from an EMBL/GenBank/DDBJ whole genome shotgun (WGS) entry which is preliminary data.</text>
</comment>
<organism evidence="2 3">
    <name type="scientific">Phytophthora aleatoria</name>
    <dbReference type="NCBI Taxonomy" id="2496075"/>
    <lineage>
        <taxon>Eukaryota</taxon>
        <taxon>Sar</taxon>
        <taxon>Stramenopiles</taxon>
        <taxon>Oomycota</taxon>
        <taxon>Peronosporomycetes</taxon>
        <taxon>Peronosporales</taxon>
        <taxon>Peronosporaceae</taxon>
        <taxon>Phytophthora</taxon>
    </lineage>
</organism>
<protein>
    <submittedName>
        <fullName evidence="2">Uncharacterized protein</fullName>
    </submittedName>
</protein>
<accession>A0A8J5J1D3</accession>
<evidence type="ECO:0000313" key="3">
    <source>
        <dbReference type="Proteomes" id="UP000709295"/>
    </source>
</evidence>
<dbReference type="AlphaFoldDB" id="A0A8J5J1D3"/>
<dbReference type="Proteomes" id="UP000709295">
    <property type="component" value="Unassembled WGS sequence"/>
</dbReference>
<evidence type="ECO:0000313" key="2">
    <source>
        <dbReference type="EMBL" id="KAG6951482.1"/>
    </source>
</evidence>
<feature type="region of interest" description="Disordered" evidence="1">
    <location>
        <begin position="20"/>
        <end position="48"/>
    </location>
</feature>
<evidence type="ECO:0000256" key="1">
    <source>
        <dbReference type="SAM" id="MobiDB-lite"/>
    </source>
</evidence>
<dbReference type="EMBL" id="JAENGY010001196">
    <property type="protein sequence ID" value="KAG6951482.1"/>
    <property type="molecule type" value="Genomic_DNA"/>
</dbReference>